<dbReference type="EMBL" id="AAOE01000004">
    <property type="protein sequence ID" value="EAR10451.1"/>
    <property type="molecule type" value="Genomic_DNA"/>
</dbReference>
<evidence type="ECO:0000313" key="7">
    <source>
        <dbReference type="Proteomes" id="UP000005953"/>
    </source>
</evidence>
<dbReference type="InterPro" id="IPR035938">
    <property type="entry name" value="Hemerythrin-like_sf"/>
</dbReference>
<evidence type="ECO:0000256" key="1">
    <source>
        <dbReference type="ARBA" id="ARBA00010587"/>
    </source>
</evidence>
<dbReference type="GO" id="GO:0046872">
    <property type="term" value="F:metal ion binding"/>
    <property type="evidence" value="ECO:0007669"/>
    <property type="project" value="UniProtKB-KW"/>
</dbReference>
<keyword evidence="2" id="KW-0561">Oxygen transport</keyword>
<organism evidence="6 7">
    <name type="scientific">Reinekea blandensis MED297</name>
    <dbReference type="NCBI Taxonomy" id="314283"/>
    <lineage>
        <taxon>Bacteria</taxon>
        <taxon>Pseudomonadati</taxon>
        <taxon>Pseudomonadota</taxon>
        <taxon>Gammaproteobacteria</taxon>
        <taxon>Oceanospirillales</taxon>
        <taxon>Saccharospirillaceae</taxon>
        <taxon>Reinekea</taxon>
    </lineage>
</organism>
<evidence type="ECO:0000259" key="5">
    <source>
        <dbReference type="Pfam" id="PF01814"/>
    </source>
</evidence>
<dbReference type="HOGENOM" id="CLU_086902_2_1_6"/>
<evidence type="ECO:0000256" key="4">
    <source>
        <dbReference type="ARBA" id="ARBA00023004"/>
    </source>
</evidence>
<sequence length="150" mass="17356">MTIKWTSALEIGIPVIDAQHHRIVEYINQVEHVQKTHSREELLDVLDELVDYTISHFAFEESLMEEAGYPFANAHSKVHRLFAKRVEAFQKRARAGEDITEELLHVLKAWLVNHIQRDDQDYSADVKANMAQATKRAKARKGSWFGRLFG</sequence>
<dbReference type="PANTHER" id="PTHR37164">
    <property type="entry name" value="BACTERIOHEMERYTHRIN"/>
    <property type="match status" value="1"/>
</dbReference>
<keyword evidence="4" id="KW-0408">Iron</keyword>
<dbReference type="InterPro" id="IPR012312">
    <property type="entry name" value="Hemerythrin-like"/>
</dbReference>
<dbReference type="OrthoDB" id="1122424at2"/>
<dbReference type="SUPFAM" id="SSF47188">
    <property type="entry name" value="Hemerythrin-like"/>
    <property type="match status" value="1"/>
</dbReference>
<dbReference type="InterPro" id="IPR050669">
    <property type="entry name" value="Hemerythrin"/>
</dbReference>
<comment type="caution">
    <text evidence="6">The sequence shown here is derived from an EMBL/GenBank/DDBJ whole genome shotgun (WGS) entry which is preliminary data.</text>
</comment>
<dbReference type="Pfam" id="PF01814">
    <property type="entry name" value="Hemerythrin"/>
    <property type="match status" value="1"/>
</dbReference>
<dbReference type="InterPro" id="IPR016131">
    <property type="entry name" value="Haemerythrin_Fe_BS"/>
</dbReference>
<dbReference type="NCBIfam" id="TIGR02481">
    <property type="entry name" value="hemeryth_dom"/>
    <property type="match status" value="1"/>
</dbReference>
<keyword evidence="3" id="KW-0479">Metal-binding</keyword>
<dbReference type="GO" id="GO:0005344">
    <property type="term" value="F:oxygen carrier activity"/>
    <property type="evidence" value="ECO:0007669"/>
    <property type="project" value="UniProtKB-KW"/>
</dbReference>
<feature type="domain" description="Hemerythrin-like" evidence="5">
    <location>
        <begin position="13"/>
        <end position="122"/>
    </location>
</feature>
<dbReference type="NCBIfam" id="NF002007">
    <property type="entry name" value="PRK00808.1"/>
    <property type="match status" value="1"/>
</dbReference>
<protein>
    <recommendedName>
        <fullName evidence="5">Hemerythrin-like domain-containing protein</fullName>
    </recommendedName>
</protein>
<name>A4BBW6_9GAMM</name>
<dbReference type="NCBIfam" id="NF033749">
    <property type="entry name" value="bact_hemeryth"/>
    <property type="match status" value="1"/>
</dbReference>
<evidence type="ECO:0000256" key="3">
    <source>
        <dbReference type="ARBA" id="ARBA00022723"/>
    </source>
</evidence>
<keyword evidence="7" id="KW-1185">Reference proteome</keyword>
<dbReference type="Gene3D" id="1.20.120.50">
    <property type="entry name" value="Hemerythrin-like"/>
    <property type="match status" value="1"/>
</dbReference>
<dbReference type="PANTHER" id="PTHR37164:SF1">
    <property type="entry name" value="BACTERIOHEMERYTHRIN"/>
    <property type="match status" value="1"/>
</dbReference>
<dbReference type="CDD" id="cd12107">
    <property type="entry name" value="Hemerythrin"/>
    <property type="match status" value="1"/>
</dbReference>
<accession>A4BBW6</accession>
<comment type="similarity">
    <text evidence="1">Belongs to the hemerythrin family.</text>
</comment>
<dbReference type="PROSITE" id="PS00550">
    <property type="entry name" value="HEMERYTHRINS"/>
    <property type="match status" value="1"/>
</dbReference>
<dbReference type="Proteomes" id="UP000005953">
    <property type="component" value="Unassembled WGS sequence"/>
</dbReference>
<reference evidence="6 7" key="1">
    <citation type="submission" date="2006-02" db="EMBL/GenBank/DDBJ databases">
        <authorList>
            <person name="Pinhassi J."/>
            <person name="Pedros-Alio C."/>
            <person name="Ferriera S."/>
            <person name="Johnson J."/>
            <person name="Kravitz S."/>
            <person name="Halpern A."/>
            <person name="Remington K."/>
            <person name="Beeson K."/>
            <person name="Tran B."/>
            <person name="Rogers Y.-H."/>
            <person name="Friedman R."/>
            <person name="Venter J.C."/>
        </authorList>
    </citation>
    <scope>NUCLEOTIDE SEQUENCE [LARGE SCALE GENOMIC DNA]</scope>
    <source>
        <strain evidence="6 7">MED297</strain>
    </source>
</reference>
<evidence type="ECO:0000256" key="2">
    <source>
        <dbReference type="ARBA" id="ARBA00022621"/>
    </source>
</evidence>
<dbReference type="RefSeq" id="WP_008046695.1">
    <property type="nucleotide sequence ID" value="NZ_CH724153.1"/>
</dbReference>
<proteinExistence type="inferred from homology"/>
<dbReference type="STRING" id="314283.MED297_01480"/>
<keyword evidence="2" id="KW-0813">Transport</keyword>
<gene>
    <name evidence="6" type="ORF">MED297_01480</name>
</gene>
<dbReference type="InterPro" id="IPR012827">
    <property type="entry name" value="Hemerythrin_metal-bd"/>
</dbReference>
<dbReference type="AlphaFoldDB" id="A4BBW6"/>
<evidence type="ECO:0000313" key="6">
    <source>
        <dbReference type="EMBL" id="EAR10451.1"/>
    </source>
</evidence>